<dbReference type="PANTHER" id="PTHR48063">
    <property type="entry name" value="LRR RECEPTOR-LIKE KINASE"/>
    <property type="match status" value="1"/>
</dbReference>
<feature type="chain" id="PRO_5043486490" description="Verticillium wilt resistance-like protein" evidence="13">
    <location>
        <begin position="19"/>
        <end position="1118"/>
    </location>
</feature>
<dbReference type="InterPro" id="IPR025875">
    <property type="entry name" value="Leu-rich_rpt_4"/>
</dbReference>
<evidence type="ECO:0000259" key="14">
    <source>
        <dbReference type="Pfam" id="PF08263"/>
    </source>
</evidence>
<feature type="domain" description="Leucine-rich repeat-containing N-terminal plant-type" evidence="14">
    <location>
        <begin position="30"/>
        <end position="71"/>
    </location>
</feature>
<dbReference type="EMBL" id="JBEDUW010000006">
    <property type="protein sequence ID" value="KAK9921503.1"/>
    <property type="molecule type" value="Genomic_DNA"/>
</dbReference>
<gene>
    <name evidence="16" type="ORF">M0R45_030012</name>
</gene>
<dbReference type="Pfam" id="PF12799">
    <property type="entry name" value="LRR_4"/>
    <property type="match status" value="1"/>
</dbReference>
<dbReference type="SUPFAM" id="SSF52047">
    <property type="entry name" value="RNI-like"/>
    <property type="match status" value="1"/>
</dbReference>
<dbReference type="Pfam" id="PF08263">
    <property type="entry name" value="LRRNT_2"/>
    <property type="match status" value="1"/>
</dbReference>
<keyword evidence="6 13" id="KW-0732">Signal</keyword>
<dbReference type="Pfam" id="PF13855">
    <property type="entry name" value="LRR_8"/>
    <property type="match status" value="2"/>
</dbReference>
<dbReference type="InterPro" id="IPR032675">
    <property type="entry name" value="LRR_dom_sf"/>
</dbReference>
<proteinExistence type="inferred from homology"/>
<evidence type="ECO:0000256" key="5">
    <source>
        <dbReference type="ARBA" id="ARBA00022692"/>
    </source>
</evidence>
<keyword evidence="9 12" id="KW-0472">Membrane</keyword>
<comment type="similarity">
    <text evidence="2">Belongs to the RLP family.</text>
</comment>
<dbReference type="InterPro" id="IPR003591">
    <property type="entry name" value="Leu-rich_rpt_typical-subtyp"/>
</dbReference>
<keyword evidence="3" id="KW-1003">Cell membrane</keyword>
<keyword evidence="7" id="KW-0677">Repeat</keyword>
<organism evidence="16 17">
    <name type="scientific">Rubus argutus</name>
    <name type="common">Southern blackberry</name>
    <dbReference type="NCBI Taxonomy" id="59490"/>
    <lineage>
        <taxon>Eukaryota</taxon>
        <taxon>Viridiplantae</taxon>
        <taxon>Streptophyta</taxon>
        <taxon>Embryophyta</taxon>
        <taxon>Tracheophyta</taxon>
        <taxon>Spermatophyta</taxon>
        <taxon>Magnoliopsida</taxon>
        <taxon>eudicotyledons</taxon>
        <taxon>Gunneridae</taxon>
        <taxon>Pentapetalae</taxon>
        <taxon>rosids</taxon>
        <taxon>fabids</taxon>
        <taxon>Rosales</taxon>
        <taxon>Rosaceae</taxon>
        <taxon>Rosoideae</taxon>
        <taxon>Rosoideae incertae sedis</taxon>
        <taxon>Rubus</taxon>
    </lineage>
</organism>
<dbReference type="GO" id="GO:0005886">
    <property type="term" value="C:plasma membrane"/>
    <property type="evidence" value="ECO:0007669"/>
    <property type="project" value="UniProtKB-SubCell"/>
</dbReference>
<reference evidence="16 17" key="1">
    <citation type="journal article" date="2023" name="G3 (Bethesda)">
        <title>A chromosome-length genome assembly and annotation of blackberry (Rubus argutus, cv. 'Hillquist').</title>
        <authorList>
            <person name="Bruna T."/>
            <person name="Aryal R."/>
            <person name="Dudchenko O."/>
            <person name="Sargent D.J."/>
            <person name="Mead D."/>
            <person name="Buti M."/>
            <person name="Cavallini A."/>
            <person name="Hytonen T."/>
            <person name="Andres J."/>
            <person name="Pham M."/>
            <person name="Weisz D."/>
            <person name="Mascagni F."/>
            <person name="Usai G."/>
            <person name="Natali L."/>
            <person name="Bassil N."/>
            <person name="Fernandez G.E."/>
            <person name="Lomsadze A."/>
            <person name="Armour M."/>
            <person name="Olukolu B."/>
            <person name="Poorten T."/>
            <person name="Britton C."/>
            <person name="Davik J."/>
            <person name="Ashrafi H."/>
            <person name="Aiden E.L."/>
            <person name="Borodovsky M."/>
            <person name="Worthington M."/>
        </authorList>
    </citation>
    <scope>NUCLEOTIDE SEQUENCE [LARGE SCALE GENOMIC DNA]</scope>
    <source>
        <strain evidence="16">PI 553951</strain>
    </source>
</reference>
<keyword evidence="4" id="KW-0433">Leucine-rich repeat</keyword>
<keyword evidence="5 12" id="KW-0812">Transmembrane</keyword>
<feature type="signal peptide" evidence="13">
    <location>
        <begin position="1"/>
        <end position="18"/>
    </location>
</feature>
<evidence type="ECO:0000256" key="2">
    <source>
        <dbReference type="ARBA" id="ARBA00009592"/>
    </source>
</evidence>
<dbReference type="InterPro" id="IPR055414">
    <property type="entry name" value="LRR_R13L4/SHOC2-like"/>
</dbReference>
<dbReference type="PROSITE" id="PS51450">
    <property type="entry name" value="LRR"/>
    <property type="match status" value="2"/>
</dbReference>
<evidence type="ECO:0000256" key="8">
    <source>
        <dbReference type="ARBA" id="ARBA00022989"/>
    </source>
</evidence>
<evidence type="ECO:0000256" key="9">
    <source>
        <dbReference type="ARBA" id="ARBA00023136"/>
    </source>
</evidence>
<evidence type="ECO:0000256" key="4">
    <source>
        <dbReference type="ARBA" id="ARBA00022614"/>
    </source>
</evidence>
<dbReference type="InterPro" id="IPR001611">
    <property type="entry name" value="Leu-rich_rpt"/>
</dbReference>
<feature type="transmembrane region" description="Helical" evidence="12">
    <location>
        <begin position="1056"/>
        <end position="1077"/>
    </location>
</feature>
<evidence type="ECO:0000313" key="16">
    <source>
        <dbReference type="EMBL" id="KAK9921503.1"/>
    </source>
</evidence>
<dbReference type="Pfam" id="PF00560">
    <property type="entry name" value="LRR_1"/>
    <property type="match status" value="7"/>
</dbReference>
<dbReference type="Gene3D" id="3.80.10.10">
    <property type="entry name" value="Ribonuclease Inhibitor"/>
    <property type="match status" value="7"/>
</dbReference>
<dbReference type="PRINTS" id="PR00019">
    <property type="entry name" value="LEURICHRPT"/>
</dbReference>
<dbReference type="InterPro" id="IPR046956">
    <property type="entry name" value="RLP23-like"/>
</dbReference>
<evidence type="ECO:0008006" key="18">
    <source>
        <dbReference type="Google" id="ProtNLM"/>
    </source>
</evidence>
<dbReference type="AlphaFoldDB" id="A0AAW1WA65"/>
<evidence type="ECO:0000313" key="17">
    <source>
        <dbReference type="Proteomes" id="UP001457282"/>
    </source>
</evidence>
<dbReference type="Proteomes" id="UP001457282">
    <property type="component" value="Unassembled WGS sequence"/>
</dbReference>
<keyword evidence="17" id="KW-1185">Reference proteome</keyword>
<keyword evidence="11" id="KW-0325">Glycoprotein</keyword>
<evidence type="ECO:0000259" key="15">
    <source>
        <dbReference type="Pfam" id="PF23598"/>
    </source>
</evidence>
<comment type="subcellular location">
    <subcellularLocation>
        <location evidence="1">Cell membrane</location>
        <topology evidence="1">Single-pass type I membrane protein</topology>
    </subcellularLocation>
</comment>
<evidence type="ECO:0000256" key="13">
    <source>
        <dbReference type="SAM" id="SignalP"/>
    </source>
</evidence>
<evidence type="ECO:0000256" key="11">
    <source>
        <dbReference type="ARBA" id="ARBA00023180"/>
    </source>
</evidence>
<keyword evidence="10" id="KW-0675">Receptor</keyword>
<evidence type="ECO:0000256" key="10">
    <source>
        <dbReference type="ARBA" id="ARBA00023170"/>
    </source>
</evidence>
<evidence type="ECO:0000256" key="3">
    <source>
        <dbReference type="ARBA" id="ARBA00022475"/>
    </source>
</evidence>
<feature type="domain" description="Disease resistance R13L4/SHOC-2-like LRR" evidence="15">
    <location>
        <begin position="86"/>
        <end position="285"/>
    </location>
</feature>
<evidence type="ECO:0000256" key="1">
    <source>
        <dbReference type="ARBA" id="ARBA00004251"/>
    </source>
</evidence>
<dbReference type="FunFam" id="3.80.10.10:FF:000213">
    <property type="entry name" value="Tyrosine-sulfated glycopeptide receptor 1"/>
    <property type="match status" value="1"/>
</dbReference>
<dbReference type="SMART" id="SM00369">
    <property type="entry name" value="LRR_TYP"/>
    <property type="match status" value="11"/>
</dbReference>
<dbReference type="FunFam" id="3.80.10.10:FF:000095">
    <property type="entry name" value="LRR receptor-like serine/threonine-protein kinase GSO1"/>
    <property type="match status" value="2"/>
</dbReference>
<keyword evidence="8 12" id="KW-1133">Transmembrane helix</keyword>
<evidence type="ECO:0000256" key="7">
    <source>
        <dbReference type="ARBA" id="ARBA00022737"/>
    </source>
</evidence>
<accession>A0AAW1WA65</accession>
<name>A0AAW1WA65_RUBAR</name>
<dbReference type="Pfam" id="PF23598">
    <property type="entry name" value="LRR_14"/>
    <property type="match status" value="1"/>
</dbReference>
<sequence>MTTLFLHFFLFSITTCVANLIPAVHSHCIEDQQLSLLHFKKSLAFDSSESSKLIKWNSSTDCCFWLGVTCSSNGHVVDLDLSSESISCSIDNSSSLFQLQHLQSLNLADNDFIGSQIPSAIGKLTNLRYLNLNAANFSGEIPIEISRLARLAILDLSSSSRDLGAENTNLSMLFQNLTELTELNLDGNNLSAQGPHWCQAISSSLTNLRVLSLSKCDLSGPICESLTKLQSLTEIYLDFNNFYAPVPRLFANFSKLTSLDLGDSNFQGTFPKEIFQIPCLQTIDLSWNTELCGSFPEFPKNGSLQSIDVSDTNFSGILPNSIGNLKLLSILYLSKYSFTGSVPKSIANLTKLVNLDLSGNLFNGPISAISWESLVNLERLDLSGNLLNGSIPSSIFSLPLLGVLLLFDNLFSGQLPELSNTSSPLLSDLYLGNNNLEGQIPTSIFNLQGLRHLHLSSNNFSGFPFHGPQRPIELLDLDLTDNSLFDYNGTGSSFLQISYLLLASNKLRVFPDFLKNQSALSVLDLSRNQIQGQIPNWIWSIKSLEKLNLSCNSFSTLESPLPNYTILYSLDLHSNKLRSFPNFLRNQSELDYLDLSNNQIQGQIPNWIWSNNFRQKLYLSCNSLESLQAPLLDSTFTVSVLDLHSNQLQGQIPMFVSGQYLDYSRNNFSSSIPTDIGDFISATTSLSLSSNNLHGAIPKSICNASAQVLDLSNNSLSGIIPQCLTQSQSRSVIDLRRNNLTGTIPDNFVEHCKLQTLDLSNNQIQGQFPKSLVNCSSLEVLNLGNNQITDTFPCLLKSISTLRVLVLRFNKFYGSIGCPKTNNTWPVLQIIHLAHNNFSGEIPAKMSLTWQAMVANEDDSSTNLGYVSRLVLIASKTSSVAQPVTPIRPGVDYRNGITTFIKGLELDLVMILTIFTVIDFSYNNFNGSIPDEMGQLKSLYVLNLSGNALTGEIPSSFGNMRQLESLDLSQNHLSGQIPPQFANLTFLAFLNVSNNQLTGRIPTSTQFSTFPNTSFEGNQGLWGPPLTADTVAVPPPPKSNGSLSNMNSGDEIDWDIISVEIGFTCGFGIAVGSLLFCKRWRKWYYRAMCNILFKIFPQLEQRFGNHTRHVYVNTRWSH</sequence>
<protein>
    <recommendedName>
        <fullName evidence="18">Verticillium wilt resistance-like protein</fullName>
    </recommendedName>
</protein>
<comment type="caution">
    <text evidence="16">The sequence shown here is derived from an EMBL/GenBank/DDBJ whole genome shotgun (WGS) entry which is preliminary data.</text>
</comment>
<dbReference type="SUPFAM" id="SSF52058">
    <property type="entry name" value="L domain-like"/>
    <property type="match status" value="2"/>
</dbReference>
<evidence type="ECO:0000256" key="6">
    <source>
        <dbReference type="ARBA" id="ARBA00022729"/>
    </source>
</evidence>
<evidence type="ECO:0000256" key="12">
    <source>
        <dbReference type="SAM" id="Phobius"/>
    </source>
</evidence>
<dbReference type="InterPro" id="IPR013210">
    <property type="entry name" value="LRR_N_plant-typ"/>
</dbReference>
<dbReference type="PANTHER" id="PTHR48063:SF96">
    <property type="entry name" value="LEUCINE-RICH REPEAT-CONTAINING N-TERMINAL PLANT-TYPE DOMAIN-CONTAINING PROTEIN"/>
    <property type="match status" value="1"/>
</dbReference>